<evidence type="ECO:0000256" key="1">
    <source>
        <dbReference type="SAM" id="MobiDB-lite"/>
    </source>
</evidence>
<gene>
    <name evidence="3" type="ORF">Pla8534_01840</name>
</gene>
<dbReference type="EMBL" id="CP036433">
    <property type="protein sequence ID" value="QDU92436.1"/>
    <property type="molecule type" value="Genomic_DNA"/>
</dbReference>
<sequence length="195" mass="21283" precursor="true">MPRQIRLVTALPLLLALAILGFLPPTATAEDDLTPEPVAGDKSVRFDYPIVYVRAPRIAGKVQWANSEPPTTNPPGAELMILHPDGKEQVLAPVEPHQSIGDRCVSFDAKWVYYLKYHNVTANREHSGGSGIFKVEDATGKVVQLTRQEATPLARIWPIKSARWATASTSSRSLPALKRAPSPLASKTSRETKAV</sequence>
<proteinExistence type="predicted"/>
<dbReference type="Proteomes" id="UP000317648">
    <property type="component" value="Chromosome"/>
</dbReference>
<keyword evidence="2" id="KW-0732">Signal</keyword>
<name>A0A518DKS9_9BACT</name>
<organism evidence="3 4">
    <name type="scientific">Lignipirellula cremea</name>
    <dbReference type="NCBI Taxonomy" id="2528010"/>
    <lineage>
        <taxon>Bacteria</taxon>
        <taxon>Pseudomonadati</taxon>
        <taxon>Planctomycetota</taxon>
        <taxon>Planctomycetia</taxon>
        <taxon>Pirellulales</taxon>
        <taxon>Pirellulaceae</taxon>
        <taxon>Lignipirellula</taxon>
    </lineage>
</organism>
<feature type="region of interest" description="Disordered" evidence="1">
    <location>
        <begin position="170"/>
        <end position="195"/>
    </location>
</feature>
<evidence type="ECO:0000256" key="2">
    <source>
        <dbReference type="SAM" id="SignalP"/>
    </source>
</evidence>
<accession>A0A518DKS9</accession>
<feature type="chain" id="PRO_5021877713" evidence="2">
    <location>
        <begin position="30"/>
        <end position="195"/>
    </location>
</feature>
<protein>
    <submittedName>
        <fullName evidence="3">Uncharacterized protein</fullName>
    </submittedName>
</protein>
<dbReference type="KEGG" id="lcre:Pla8534_01840"/>
<keyword evidence="4" id="KW-1185">Reference proteome</keyword>
<evidence type="ECO:0000313" key="4">
    <source>
        <dbReference type="Proteomes" id="UP000317648"/>
    </source>
</evidence>
<dbReference type="RefSeq" id="WP_145048381.1">
    <property type="nucleotide sequence ID" value="NZ_CP036433.1"/>
</dbReference>
<feature type="signal peptide" evidence="2">
    <location>
        <begin position="1"/>
        <end position="29"/>
    </location>
</feature>
<reference evidence="3 4" key="1">
    <citation type="submission" date="2019-02" db="EMBL/GenBank/DDBJ databases">
        <title>Deep-cultivation of Planctomycetes and their phenomic and genomic characterization uncovers novel biology.</title>
        <authorList>
            <person name="Wiegand S."/>
            <person name="Jogler M."/>
            <person name="Boedeker C."/>
            <person name="Pinto D."/>
            <person name="Vollmers J."/>
            <person name="Rivas-Marin E."/>
            <person name="Kohn T."/>
            <person name="Peeters S.H."/>
            <person name="Heuer A."/>
            <person name="Rast P."/>
            <person name="Oberbeckmann S."/>
            <person name="Bunk B."/>
            <person name="Jeske O."/>
            <person name="Meyerdierks A."/>
            <person name="Storesund J.E."/>
            <person name="Kallscheuer N."/>
            <person name="Luecker S."/>
            <person name="Lage O.M."/>
            <person name="Pohl T."/>
            <person name="Merkel B.J."/>
            <person name="Hornburger P."/>
            <person name="Mueller R.-W."/>
            <person name="Bruemmer F."/>
            <person name="Labrenz M."/>
            <person name="Spormann A.M."/>
            <person name="Op den Camp H."/>
            <person name="Overmann J."/>
            <person name="Amann R."/>
            <person name="Jetten M.S.M."/>
            <person name="Mascher T."/>
            <person name="Medema M.H."/>
            <person name="Devos D.P."/>
            <person name="Kaster A.-K."/>
            <person name="Ovreas L."/>
            <person name="Rohde M."/>
            <person name="Galperin M.Y."/>
            <person name="Jogler C."/>
        </authorList>
    </citation>
    <scope>NUCLEOTIDE SEQUENCE [LARGE SCALE GENOMIC DNA]</scope>
    <source>
        <strain evidence="3 4">Pla85_3_4</strain>
    </source>
</reference>
<dbReference type="AlphaFoldDB" id="A0A518DKS9"/>
<evidence type="ECO:0000313" key="3">
    <source>
        <dbReference type="EMBL" id="QDU92436.1"/>
    </source>
</evidence>